<dbReference type="PANTHER" id="PTHR23505:SF79">
    <property type="entry name" value="PROTEIN SPINSTER"/>
    <property type="match status" value="1"/>
</dbReference>
<comment type="subcellular location">
    <subcellularLocation>
        <location evidence="1">Membrane</location>
        <topology evidence="1">Multi-pass membrane protein</topology>
    </subcellularLocation>
</comment>
<keyword evidence="3 7" id="KW-0812">Transmembrane</keyword>
<evidence type="ECO:0000256" key="6">
    <source>
        <dbReference type="ARBA" id="ARBA00024338"/>
    </source>
</evidence>
<dbReference type="InterPro" id="IPR036259">
    <property type="entry name" value="MFS_trans_sf"/>
</dbReference>
<dbReference type="SUPFAM" id="SSF103473">
    <property type="entry name" value="MFS general substrate transporter"/>
    <property type="match status" value="1"/>
</dbReference>
<evidence type="ECO:0000256" key="5">
    <source>
        <dbReference type="ARBA" id="ARBA00023136"/>
    </source>
</evidence>
<feature type="transmembrane region" description="Helical" evidence="7">
    <location>
        <begin position="39"/>
        <end position="64"/>
    </location>
</feature>
<dbReference type="EMBL" id="HACA01021532">
    <property type="protein sequence ID" value="CDW38893.1"/>
    <property type="molecule type" value="Transcribed_RNA"/>
</dbReference>
<proteinExistence type="inferred from homology"/>
<feature type="transmembrane region" description="Helical" evidence="7">
    <location>
        <begin position="129"/>
        <end position="149"/>
    </location>
</feature>
<evidence type="ECO:0000256" key="1">
    <source>
        <dbReference type="ARBA" id="ARBA00004141"/>
    </source>
</evidence>
<evidence type="ECO:0000256" key="4">
    <source>
        <dbReference type="ARBA" id="ARBA00022989"/>
    </source>
</evidence>
<dbReference type="RefSeq" id="XP_040568016.1">
    <property type="nucleotide sequence ID" value="XM_040712082.2"/>
</dbReference>
<sequence>MRRWITTLILCYVNVVHFMERFTVSGVLSKIKSDYNLEFWQGGLLQTGFVVCYCIFAPIFGYLGDRYSRKYIMMFSALAWGICSLVASFTTDYTSFLLCRTAVGFGEAGFSTIAPTVLGDLFSNEIRSIVLAAFYFAIPVGSGLGYIIGDKVGQLAGDWRWGLRVTPFLTLIGIILMFMFLLDPERGVTEEIKTSKTKSSTSLLSDFLYLSQNKSYVCVTIAYTFLTFAIGALTWWGPFLVEEAIKVRDEYGYDTSNEPSIENVPFYFGIVMVVAGISGLVLGSFLSIKLRNRFPRIDPIICGTGLLLSCPFLLCGIAFSLNGINQTYALIFLGQTFLNTNWAITVDMSMYVVLPTVRSTAEGFQLMATHALGEAGSPYLIGLLTDYIRTTNENTTTLNPEIPQNSTISDIENSFYSLQTSIYLTIISCILSGIFFLFTVFFIVKDKKNVEDQLKKEAELSLSVIT</sequence>
<feature type="transmembrane region" description="Helical" evidence="7">
    <location>
        <begin position="71"/>
        <end position="90"/>
    </location>
</feature>
<dbReference type="KEGG" id="lsm:121117635"/>
<feature type="transmembrane region" description="Helical" evidence="7">
    <location>
        <begin position="161"/>
        <end position="182"/>
    </location>
</feature>
<protein>
    <recommendedName>
        <fullName evidence="8">Major facilitator superfamily (MFS) profile domain-containing protein</fullName>
    </recommendedName>
</protein>
<dbReference type="CDD" id="cd17328">
    <property type="entry name" value="MFS_spinster_like"/>
    <property type="match status" value="1"/>
</dbReference>
<dbReference type="GeneID" id="121117635"/>
<feature type="transmembrane region" description="Helical" evidence="7">
    <location>
        <begin position="102"/>
        <end position="122"/>
    </location>
</feature>
<dbReference type="PROSITE" id="PS50850">
    <property type="entry name" value="MFS"/>
    <property type="match status" value="1"/>
</dbReference>
<feature type="transmembrane region" description="Helical" evidence="7">
    <location>
        <begin position="266"/>
        <end position="288"/>
    </location>
</feature>
<keyword evidence="4 7" id="KW-1133">Transmembrane helix</keyword>
<evidence type="ECO:0000256" key="3">
    <source>
        <dbReference type="ARBA" id="ARBA00022692"/>
    </source>
</evidence>
<dbReference type="GO" id="GO:0022857">
    <property type="term" value="F:transmembrane transporter activity"/>
    <property type="evidence" value="ECO:0007669"/>
    <property type="project" value="InterPro"/>
</dbReference>
<keyword evidence="5 7" id="KW-0472">Membrane</keyword>
<evidence type="ECO:0000313" key="9">
    <source>
        <dbReference type="EMBL" id="CDW38893.1"/>
    </source>
</evidence>
<evidence type="ECO:0000256" key="2">
    <source>
        <dbReference type="ARBA" id="ARBA00022448"/>
    </source>
</evidence>
<evidence type="ECO:0000259" key="8">
    <source>
        <dbReference type="PROSITE" id="PS50850"/>
    </source>
</evidence>
<dbReference type="OrthoDB" id="6770063at2759"/>
<feature type="transmembrane region" description="Helical" evidence="7">
    <location>
        <begin position="422"/>
        <end position="444"/>
    </location>
</feature>
<evidence type="ECO:0000256" key="7">
    <source>
        <dbReference type="SAM" id="Phobius"/>
    </source>
</evidence>
<accession>A0A0K2UKX8</accession>
<comment type="similarity">
    <text evidence="6">Belongs to the major facilitator superfamily. Spinster (TC 2.A.1.49) family.</text>
</comment>
<dbReference type="PANTHER" id="PTHR23505">
    <property type="entry name" value="SPINSTER"/>
    <property type="match status" value="1"/>
</dbReference>
<dbReference type="InterPro" id="IPR020846">
    <property type="entry name" value="MFS_dom"/>
</dbReference>
<feature type="transmembrane region" description="Helical" evidence="7">
    <location>
        <begin position="216"/>
        <end position="236"/>
    </location>
</feature>
<organism evidence="9">
    <name type="scientific">Lepeophtheirus salmonis</name>
    <name type="common">Salmon louse</name>
    <name type="synonym">Caligus salmonis</name>
    <dbReference type="NCBI Taxonomy" id="72036"/>
    <lineage>
        <taxon>Eukaryota</taxon>
        <taxon>Metazoa</taxon>
        <taxon>Ecdysozoa</taxon>
        <taxon>Arthropoda</taxon>
        <taxon>Crustacea</taxon>
        <taxon>Multicrustacea</taxon>
        <taxon>Hexanauplia</taxon>
        <taxon>Copepoda</taxon>
        <taxon>Siphonostomatoida</taxon>
        <taxon>Caligidae</taxon>
        <taxon>Lepeophtheirus</taxon>
    </lineage>
</organism>
<feature type="transmembrane region" description="Helical" evidence="7">
    <location>
        <begin position="300"/>
        <end position="321"/>
    </location>
</feature>
<dbReference type="InterPro" id="IPR044770">
    <property type="entry name" value="MFS_spinster-like"/>
</dbReference>
<dbReference type="GO" id="GO:0016020">
    <property type="term" value="C:membrane"/>
    <property type="evidence" value="ECO:0007669"/>
    <property type="project" value="UniProtKB-SubCell"/>
</dbReference>
<feature type="domain" description="Major facilitator superfamily (MFS) profile" evidence="8">
    <location>
        <begin position="6"/>
        <end position="447"/>
    </location>
</feature>
<name>A0A0K2UKX8_LEPSM</name>
<dbReference type="Gene3D" id="1.20.1250.20">
    <property type="entry name" value="MFS general substrate transporter like domains"/>
    <property type="match status" value="1"/>
</dbReference>
<reference evidence="9" key="1">
    <citation type="submission" date="2014-05" db="EMBL/GenBank/DDBJ databases">
        <authorList>
            <person name="Chronopoulou M."/>
        </authorList>
    </citation>
    <scope>NUCLEOTIDE SEQUENCE</scope>
    <source>
        <tissue evidence="9">Whole organism</tissue>
    </source>
</reference>
<dbReference type="Pfam" id="PF07690">
    <property type="entry name" value="MFS_1"/>
    <property type="match status" value="1"/>
</dbReference>
<keyword evidence="2" id="KW-0813">Transport</keyword>
<dbReference type="InterPro" id="IPR011701">
    <property type="entry name" value="MFS"/>
</dbReference>
<dbReference type="AlphaFoldDB" id="A0A0K2UKX8"/>